<evidence type="ECO:0000256" key="9">
    <source>
        <dbReference type="ARBA" id="ARBA00023211"/>
    </source>
</evidence>
<dbReference type="PANTHER" id="PTHR43226">
    <property type="entry name" value="XAA-PRO AMINOPEPTIDASE 3"/>
    <property type="match status" value="1"/>
</dbReference>
<dbReference type="InterPro" id="IPR007865">
    <property type="entry name" value="Aminopep_P_N"/>
</dbReference>
<dbReference type="Pfam" id="PF05195">
    <property type="entry name" value="AMP_N"/>
    <property type="match status" value="1"/>
</dbReference>
<dbReference type="SUPFAM" id="SSF55920">
    <property type="entry name" value="Creatinase/aminopeptidase"/>
    <property type="match status" value="1"/>
</dbReference>
<dbReference type="SUPFAM" id="SSF53092">
    <property type="entry name" value="Creatinase/prolidase N-terminal domain"/>
    <property type="match status" value="1"/>
</dbReference>
<dbReference type="InterPro" id="IPR036005">
    <property type="entry name" value="Creatinase/aminopeptidase-like"/>
</dbReference>
<dbReference type="AlphaFoldDB" id="A0A7W7YMP9"/>
<keyword evidence="8" id="KW-0482">Metalloprotease</keyword>
<dbReference type="InterPro" id="IPR052433">
    <property type="entry name" value="X-Pro_dipept-like"/>
</dbReference>
<evidence type="ECO:0000256" key="4">
    <source>
        <dbReference type="ARBA" id="ARBA00012574"/>
    </source>
</evidence>
<dbReference type="PROSITE" id="PS00491">
    <property type="entry name" value="PROLINE_PEPTIDASE"/>
    <property type="match status" value="1"/>
</dbReference>
<comment type="caution">
    <text evidence="12">The sequence shown here is derived from an EMBL/GenBank/DDBJ whole genome shotgun (WGS) entry which is preliminary data.</text>
</comment>
<keyword evidence="6 10" id="KW-0479">Metal-binding</keyword>
<dbReference type="InterPro" id="IPR000994">
    <property type="entry name" value="Pept_M24"/>
</dbReference>
<evidence type="ECO:0000256" key="7">
    <source>
        <dbReference type="ARBA" id="ARBA00022801"/>
    </source>
</evidence>
<keyword evidence="7 12" id="KW-0378">Hydrolase</keyword>
<reference evidence="12 13" key="1">
    <citation type="submission" date="2020-08" db="EMBL/GenBank/DDBJ databases">
        <title>Genomic Encyclopedia of Type Strains, Phase IV (KMG-IV): sequencing the most valuable type-strain genomes for metagenomic binning, comparative biology and taxonomic classification.</title>
        <authorList>
            <person name="Goeker M."/>
        </authorList>
    </citation>
    <scope>NUCLEOTIDE SEQUENCE [LARGE SCALE GENOMIC DNA]</scope>
    <source>
        <strain evidence="12 13">DSM 12251</strain>
    </source>
</reference>
<evidence type="ECO:0000256" key="3">
    <source>
        <dbReference type="ARBA" id="ARBA00008766"/>
    </source>
</evidence>
<dbReference type="EMBL" id="JACHIF010000006">
    <property type="protein sequence ID" value="MBB5038872.1"/>
    <property type="molecule type" value="Genomic_DNA"/>
</dbReference>
<dbReference type="GO" id="GO:0030145">
    <property type="term" value="F:manganese ion binding"/>
    <property type="evidence" value="ECO:0007669"/>
    <property type="project" value="InterPro"/>
</dbReference>
<evidence type="ECO:0000256" key="2">
    <source>
        <dbReference type="ARBA" id="ARBA00001936"/>
    </source>
</evidence>
<proteinExistence type="inferred from homology"/>
<dbReference type="InterPro" id="IPR001131">
    <property type="entry name" value="Peptidase_M24B_aminopep-P_CS"/>
</dbReference>
<evidence type="ECO:0000259" key="11">
    <source>
        <dbReference type="SMART" id="SM01011"/>
    </source>
</evidence>
<name>A0A7W7YMP9_9BACT</name>
<dbReference type="GO" id="GO:0070006">
    <property type="term" value="F:metalloaminopeptidase activity"/>
    <property type="evidence" value="ECO:0007669"/>
    <property type="project" value="InterPro"/>
</dbReference>
<keyword evidence="13" id="KW-1185">Reference proteome</keyword>
<evidence type="ECO:0000256" key="1">
    <source>
        <dbReference type="ARBA" id="ARBA00001424"/>
    </source>
</evidence>
<dbReference type="InterPro" id="IPR029149">
    <property type="entry name" value="Creatin/AminoP/Spt16_N"/>
</dbReference>
<gene>
    <name evidence="12" type="ORF">HNQ64_003137</name>
</gene>
<dbReference type="Gene3D" id="3.90.230.10">
    <property type="entry name" value="Creatinase/methionine aminopeptidase superfamily"/>
    <property type="match status" value="1"/>
</dbReference>
<sequence>MRYTPLPADLFVSNRQRLYKQLPPGAVVILHSNDVLPTNADGSLGFVQNSDLYHLSGIDQEESILVLFPDAPDEKMREMLFVRETNEHIALWEGEKLTKEAATSRSGISRVHWLHEFEAPFRQVMCQAQQVYLNSNEHPRATIPTETRETRFTHRCLREYPLHDYRRLAPLMHDLRSIKQAAEIETLQEAIRITEAGFRRLLKFVKPGVHEFEIEAELSHEFIRQRARGFAYTPIIASGANACVLHYITNHCQCQDGEMLLLDVAANYANYNADLTRTIPVNGRFSARQCQVYAAVLKVFREASQMLRPGVVIREFQEEVGKVMTSELIGLGLLDRDDVEKQDPERPLYKKYFPHGTSHHLGIDVHDVGQTWKPIQAGMVFTVEPGIYIREEGLGIRLENNLLIGSDRNTDLMASIPIEADEIEDLMATR</sequence>
<dbReference type="EC" id="3.4.11.9" evidence="4"/>
<dbReference type="RefSeq" id="WP_184210078.1">
    <property type="nucleotide sequence ID" value="NZ_JACHIF010000006.1"/>
</dbReference>
<dbReference type="PANTHER" id="PTHR43226:SF4">
    <property type="entry name" value="XAA-PRO AMINOPEPTIDASE 3"/>
    <property type="match status" value="1"/>
</dbReference>
<evidence type="ECO:0000256" key="8">
    <source>
        <dbReference type="ARBA" id="ARBA00023049"/>
    </source>
</evidence>
<dbReference type="GO" id="GO:0006508">
    <property type="term" value="P:proteolysis"/>
    <property type="evidence" value="ECO:0007669"/>
    <property type="project" value="UniProtKB-KW"/>
</dbReference>
<evidence type="ECO:0000313" key="12">
    <source>
        <dbReference type="EMBL" id="MBB5038872.1"/>
    </source>
</evidence>
<comment type="cofactor">
    <cofactor evidence="2">
        <name>Mn(2+)</name>
        <dbReference type="ChEBI" id="CHEBI:29035"/>
    </cofactor>
</comment>
<keyword evidence="5" id="KW-0645">Protease</keyword>
<protein>
    <recommendedName>
        <fullName evidence="4">Xaa-Pro aminopeptidase</fullName>
        <ecNumber evidence="4">3.4.11.9</ecNumber>
    </recommendedName>
</protein>
<organism evidence="12 13">
    <name type="scientific">Prosthecobacter dejongeii</name>
    <dbReference type="NCBI Taxonomy" id="48465"/>
    <lineage>
        <taxon>Bacteria</taxon>
        <taxon>Pseudomonadati</taxon>
        <taxon>Verrucomicrobiota</taxon>
        <taxon>Verrucomicrobiia</taxon>
        <taxon>Verrucomicrobiales</taxon>
        <taxon>Verrucomicrobiaceae</taxon>
        <taxon>Prosthecobacter</taxon>
    </lineage>
</organism>
<evidence type="ECO:0000256" key="5">
    <source>
        <dbReference type="ARBA" id="ARBA00022670"/>
    </source>
</evidence>
<comment type="catalytic activity">
    <reaction evidence="1">
        <text>Release of any N-terminal amino acid, including proline, that is linked to proline, even from a dipeptide or tripeptide.</text>
        <dbReference type="EC" id="3.4.11.9"/>
    </reaction>
</comment>
<accession>A0A7W7YMP9</accession>
<dbReference type="Pfam" id="PF00557">
    <property type="entry name" value="Peptidase_M24"/>
    <property type="match status" value="1"/>
</dbReference>
<evidence type="ECO:0000256" key="10">
    <source>
        <dbReference type="RuleBase" id="RU000590"/>
    </source>
</evidence>
<evidence type="ECO:0000313" key="13">
    <source>
        <dbReference type="Proteomes" id="UP000534294"/>
    </source>
</evidence>
<comment type="similarity">
    <text evidence="3 10">Belongs to the peptidase M24B family.</text>
</comment>
<dbReference type="Proteomes" id="UP000534294">
    <property type="component" value="Unassembled WGS sequence"/>
</dbReference>
<feature type="domain" description="Aminopeptidase P N-terminal" evidence="11">
    <location>
        <begin position="6"/>
        <end position="142"/>
    </location>
</feature>
<dbReference type="SMART" id="SM01011">
    <property type="entry name" value="AMP_N"/>
    <property type="match status" value="1"/>
</dbReference>
<dbReference type="Gene3D" id="3.40.350.10">
    <property type="entry name" value="Creatinase/prolidase N-terminal domain"/>
    <property type="match status" value="1"/>
</dbReference>
<keyword evidence="9" id="KW-0464">Manganese</keyword>
<keyword evidence="12" id="KW-0031">Aminopeptidase</keyword>
<evidence type="ECO:0000256" key="6">
    <source>
        <dbReference type="ARBA" id="ARBA00022723"/>
    </source>
</evidence>
<dbReference type="CDD" id="cd01087">
    <property type="entry name" value="Prolidase"/>
    <property type="match status" value="1"/>
</dbReference>